<evidence type="ECO:0000256" key="3">
    <source>
        <dbReference type="ARBA" id="ARBA00022475"/>
    </source>
</evidence>
<dbReference type="EMBL" id="CP019434">
    <property type="protein sequence ID" value="APZ42597.1"/>
    <property type="molecule type" value="Genomic_DNA"/>
</dbReference>
<keyword evidence="14" id="KW-1185">Reference proteome</keyword>
<evidence type="ECO:0000256" key="9">
    <source>
        <dbReference type="ARBA" id="ARBA00025772"/>
    </source>
</evidence>
<dbReference type="RefSeq" id="WP_076836251.1">
    <property type="nucleotide sequence ID" value="NZ_CP019434.1"/>
</dbReference>
<dbReference type="InterPro" id="IPR012902">
    <property type="entry name" value="N_methyl_site"/>
</dbReference>
<organism evidence="13 14">
    <name type="scientific">Acidihalobacter ferrooxydans</name>
    <dbReference type="NCBI Taxonomy" id="1765967"/>
    <lineage>
        <taxon>Bacteria</taxon>
        <taxon>Pseudomonadati</taxon>
        <taxon>Pseudomonadota</taxon>
        <taxon>Gammaproteobacteria</taxon>
        <taxon>Chromatiales</taxon>
        <taxon>Ectothiorhodospiraceae</taxon>
        <taxon>Acidihalobacter</taxon>
    </lineage>
</organism>
<evidence type="ECO:0000256" key="5">
    <source>
        <dbReference type="ARBA" id="ARBA00022519"/>
    </source>
</evidence>
<keyword evidence="4" id="KW-0488">Methylation</keyword>
<evidence type="ECO:0000313" key="13">
    <source>
        <dbReference type="EMBL" id="APZ42597.1"/>
    </source>
</evidence>
<evidence type="ECO:0000256" key="10">
    <source>
        <dbReference type="ARBA" id="ARBA00030775"/>
    </source>
</evidence>
<keyword evidence="8 11" id="KW-0472">Membrane</keyword>
<sequence length="166" mass="17432">MKKPPDCENGFTLINLLVVLTVVGVLAGVGIPSYRNVIAQNRMASEINAFTGALQLARVEAVEQDVPASLCAVAANSSTLTCSSPGTTDWTHGWIVYSGSSPATGHVLRVHAALQGGDRLVSSTGGRIGFNREGFAHAMRVVLTHATVRQCVSINDIGRVREASCS</sequence>
<dbReference type="Gene3D" id="3.55.40.10">
    <property type="entry name" value="minor pseudopilin epsh domain"/>
    <property type="match status" value="1"/>
</dbReference>
<dbReference type="GO" id="GO:0005886">
    <property type="term" value="C:plasma membrane"/>
    <property type="evidence" value="ECO:0007669"/>
    <property type="project" value="UniProtKB-SubCell"/>
</dbReference>
<evidence type="ECO:0000256" key="4">
    <source>
        <dbReference type="ARBA" id="ARBA00022481"/>
    </source>
</evidence>
<feature type="domain" description="General secretion pathway GspH" evidence="12">
    <location>
        <begin position="47"/>
        <end position="156"/>
    </location>
</feature>
<dbReference type="GO" id="GO:0015628">
    <property type="term" value="P:protein secretion by the type II secretion system"/>
    <property type="evidence" value="ECO:0007669"/>
    <property type="project" value="InterPro"/>
</dbReference>
<evidence type="ECO:0000313" key="14">
    <source>
        <dbReference type="Proteomes" id="UP000243807"/>
    </source>
</evidence>
<dbReference type="OrthoDB" id="5739745at2"/>
<proteinExistence type="inferred from homology"/>
<evidence type="ECO:0000256" key="8">
    <source>
        <dbReference type="ARBA" id="ARBA00023136"/>
    </source>
</evidence>
<evidence type="ECO:0000256" key="11">
    <source>
        <dbReference type="SAM" id="Phobius"/>
    </source>
</evidence>
<dbReference type="InterPro" id="IPR045584">
    <property type="entry name" value="Pilin-like"/>
</dbReference>
<evidence type="ECO:0000256" key="7">
    <source>
        <dbReference type="ARBA" id="ARBA00022989"/>
    </source>
</evidence>
<gene>
    <name evidence="13" type="ORF">BW247_05375</name>
</gene>
<dbReference type="Proteomes" id="UP000243807">
    <property type="component" value="Chromosome"/>
</dbReference>
<accession>A0A1P8UFH6</accession>
<dbReference type="InterPro" id="IPR022346">
    <property type="entry name" value="T2SS_GspH"/>
</dbReference>
<keyword evidence="5" id="KW-0997">Cell inner membrane</keyword>
<dbReference type="SUPFAM" id="SSF54523">
    <property type="entry name" value="Pili subunits"/>
    <property type="match status" value="1"/>
</dbReference>
<dbReference type="STRING" id="1765967.BW247_05375"/>
<dbReference type="GO" id="GO:0015627">
    <property type="term" value="C:type II protein secretion system complex"/>
    <property type="evidence" value="ECO:0007669"/>
    <property type="project" value="InterPro"/>
</dbReference>
<comment type="similarity">
    <text evidence="9">Belongs to the GSP H family.</text>
</comment>
<evidence type="ECO:0000256" key="2">
    <source>
        <dbReference type="ARBA" id="ARBA00021549"/>
    </source>
</evidence>
<keyword evidence="6 11" id="KW-0812">Transmembrane</keyword>
<name>A0A1P8UFH6_9GAMM</name>
<keyword evidence="7 11" id="KW-1133">Transmembrane helix</keyword>
<evidence type="ECO:0000256" key="1">
    <source>
        <dbReference type="ARBA" id="ARBA00004377"/>
    </source>
</evidence>
<dbReference type="NCBIfam" id="TIGR02532">
    <property type="entry name" value="IV_pilin_GFxxxE"/>
    <property type="match status" value="1"/>
</dbReference>
<feature type="transmembrane region" description="Helical" evidence="11">
    <location>
        <begin position="12"/>
        <end position="34"/>
    </location>
</feature>
<dbReference type="AlphaFoldDB" id="A0A1P8UFH6"/>
<keyword evidence="3" id="KW-1003">Cell membrane</keyword>
<evidence type="ECO:0000259" key="12">
    <source>
        <dbReference type="Pfam" id="PF12019"/>
    </source>
</evidence>
<protein>
    <recommendedName>
        <fullName evidence="2">Type II secretion system protein H</fullName>
    </recommendedName>
    <alternativeName>
        <fullName evidence="10">General secretion pathway protein H</fullName>
    </alternativeName>
</protein>
<evidence type="ECO:0000256" key="6">
    <source>
        <dbReference type="ARBA" id="ARBA00022692"/>
    </source>
</evidence>
<dbReference type="Pfam" id="PF12019">
    <property type="entry name" value="GspH"/>
    <property type="match status" value="1"/>
</dbReference>
<comment type="subcellular location">
    <subcellularLocation>
        <location evidence="1">Cell inner membrane</location>
        <topology evidence="1">Single-pass membrane protein</topology>
    </subcellularLocation>
</comment>
<dbReference type="KEGG" id="afy:BW247_05375"/>
<reference evidence="13 14" key="1">
    <citation type="submission" date="2017-01" db="EMBL/GenBank/DDBJ databases">
        <title>Draft sequence of Acidihalobacter ferrooxidans strain DSM 14175 (strain V8).</title>
        <authorList>
            <person name="Khaleque H.N."/>
            <person name="Ramsay J.P."/>
            <person name="Murphy R.J.T."/>
            <person name="Kaksonen A.H."/>
            <person name="Boxall N.J."/>
            <person name="Watkin E.L.J."/>
        </authorList>
    </citation>
    <scope>NUCLEOTIDE SEQUENCE [LARGE SCALE GENOMIC DNA]</scope>
    <source>
        <strain evidence="13 14">V8</strain>
    </source>
</reference>